<proteinExistence type="inferred from homology"/>
<comment type="caution">
    <text evidence="7">The sequence shown here is derived from an EMBL/GenBank/DDBJ whole genome shotgun (WGS) entry which is preliminary data.</text>
</comment>
<dbReference type="PROSITE" id="PS00444">
    <property type="entry name" value="POLYPRENYL_SYNTHASE_2"/>
    <property type="match status" value="1"/>
</dbReference>
<name>A0ABV9DF07_9BACI</name>
<keyword evidence="4" id="KW-0479">Metal-binding</keyword>
<dbReference type="RefSeq" id="WP_390293340.1">
    <property type="nucleotide sequence ID" value="NZ_JBHSFU010000003.1"/>
</dbReference>
<reference evidence="8" key="1">
    <citation type="journal article" date="2019" name="Int. J. Syst. Evol. Microbiol.">
        <title>The Global Catalogue of Microorganisms (GCM) 10K type strain sequencing project: providing services to taxonomists for standard genome sequencing and annotation.</title>
        <authorList>
            <consortium name="The Broad Institute Genomics Platform"/>
            <consortium name="The Broad Institute Genome Sequencing Center for Infectious Disease"/>
            <person name="Wu L."/>
            <person name="Ma J."/>
        </authorList>
    </citation>
    <scope>NUCLEOTIDE SEQUENCE [LARGE SCALE GENOMIC DNA]</scope>
    <source>
        <strain evidence="8">CGMCC 4.7426</strain>
    </source>
</reference>
<dbReference type="SUPFAM" id="SSF48576">
    <property type="entry name" value="Terpenoid synthases"/>
    <property type="match status" value="1"/>
</dbReference>
<accession>A0ABV9DF07</accession>
<dbReference type="PANTHER" id="PTHR12001:SF69">
    <property type="entry name" value="ALL TRANS-POLYPRENYL-DIPHOSPHATE SYNTHASE PDSS1"/>
    <property type="match status" value="1"/>
</dbReference>
<keyword evidence="5" id="KW-0460">Magnesium</keyword>
<evidence type="ECO:0000256" key="3">
    <source>
        <dbReference type="ARBA" id="ARBA00022679"/>
    </source>
</evidence>
<dbReference type="InterPro" id="IPR033749">
    <property type="entry name" value="Polyprenyl_synt_CS"/>
</dbReference>
<evidence type="ECO:0000313" key="8">
    <source>
        <dbReference type="Proteomes" id="UP001595989"/>
    </source>
</evidence>
<comment type="similarity">
    <text evidence="2 6">Belongs to the FPP/GGPP synthase family.</text>
</comment>
<keyword evidence="8" id="KW-1185">Reference proteome</keyword>
<dbReference type="NCBIfam" id="TIGR02748">
    <property type="entry name" value="GerC3_HepT"/>
    <property type="match status" value="1"/>
</dbReference>
<dbReference type="Gene3D" id="1.10.600.10">
    <property type="entry name" value="Farnesyl Diphosphate Synthase"/>
    <property type="match status" value="1"/>
</dbReference>
<dbReference type="InterPro" id="IPR008949">
    <property type="entry name" value="Isoprenoid_synthase_dom_sf"/>
</dbReference>
<dbReference type="InterPro" id="IPR000092">
    <property type="entry name" value="Polyprenyl_synt"/>
</dbReference>
<evidence type="ECO:0000256" key="4">
    <source>
        <dbReference type="ARBA" id="ARBA00022723"/>
    </source>
</evidence>
<dbReference type="CDD" id="cd00685">
    <property type="entry name" value="Trans_IPPS_HT"/>
    <property type="match status" value="1"/>
</dbReference>
<comment type="cofactor">
    <cofactor evidence="1">
        <name>Mg(2+)</name>
        <dbReference type="ChEBI" id="CHEBI:18420"/>
    </cofactor>
</comment>
<gene>
    <name evidence="7" type="primary">hepT</name>
    <name evidence="7" type="ORF">ACFO3D_04090</name>
</gene>
<evidence type="ECO:0000256" key="6">
    <source>
        <dbReference type="RuleBase" id="RU004466"/>
    </source>
</evidence>
<evidence type="ECO:0000256" key="2">
    <source>
        <dbReference type="ARBA" id="ARBA00006706"/>
    </source>
</evidence>
<keyword evidence="3 6" id="KW-0808">Transferase</keyword>
<dbReference type="EMBL" id="JBHSFU010000003">
    <property type="protein sequence ID" value="MFC4557387.1"/>
    <property type="molecule type" value="Genomic_DNA"/>
</dbReference>
<organism evidence="7 8">
    <name type="scientific">Virgibacillus kekensis</name>
    <dbReference type="NCBI Taxonomy" id="202261"/>
    <lineage>
        <taxon>Bacteria</taxon>
        <taxon>Bacillati</taxon>
        <taxon>Bacillota</taxon>
        <taxon>Bacilli</taxon>
        <taxon>Bacillales</taxon>
        <taxon>Bacillaceae</taxon>
        <taxon>Virgibacillus</taxon>
    </lineage>
</organism>
<evidence type="ECO:0000256" key="5">
    <source>
        <dbReference type="ARBA" id="ARBA00022842"/>
    </source>
</evidence>
<dbReference type="InterPro" id="IPR014119">
    <property type="entry name" value="GerC3_HepT"/>
</dbReference>
<dbReference type="SFLD" id="SFLDS00005">
    <property type="entry name" value="Isoprenoid_Synthase_Type_I"/>
    <property type="match status" value="1"/>
</dbReference>
<dbReference type="PROSITE" id="PS00723">
    <property type="entry name" value="POLYPRENYL_SYNTHASE_1"/>
    <property type="match status" value="1"/>
</dbReference>
<dbReference type="Proteomes" id="UP001595989">
    <property type="component" value="Unassembled WGS sequence"/>
</dbReference>
<dbReference type="PANTHER" id="PTHR12001">
    <property type="entry name" value="GERANYLGERANYL PYROPHOSPHATE SYNTHASE"/>
    <property type="match status" value="1"/>
</dbReference>
<sequence>MKLTKTYGYLKKELDIIEHALNNAIQADHDVLRQASTQLLRAGGKRIRPVFVLLSGQFGNSDVNRIKTVAVSLELIHMASLVHDDVIDNAELRRGKPTIKKLYGNRVAMYTGDYILARALENITTIDKPSAHRVLSRTMVQVAKGEIEQIRDKYNWNQNLRNYLRRIKRKTALLIATSCKLGAIAADVPNDEAEKLFKYGYYIGMSYQIIDDILDFTSSETVLGKPAGNDLLQGNVTLPVLIAMQDESFRKLLEETFKDPEKVSESEMAQLLGELKKTGAIAESYRISDLYLEKALNSLNSLPNQKAKQTLQTIAKYIGKRRS</sequence>
<evidence type="ECO:0000256" key="1">
    <source>
        <dbReference type="ARBA" id="ARBA00001946"/>
    </source>
</evidence>
<evidence type="ECO:0000313" key="7">
    <source>
        <dbReference type="EMBL" id="MFC4557387.1"/>
    </source>
</evidence>
<protein>
    <submittedName>
        <fullName evidence="7">Heptaprenyl diphosphate synthase component II</fullName>
    </submittedName>
</protein>
<dbReference type="Pfam" id="PF00348">
    <property type="entry name" value="polyprenyl_synt"/>
    <property type="match status" value="1"/>
</dbReference>